<dbReference type="Proteomes" id="UP000589292">
    <property type="component" value="Unassembled WGS sequence"/>
</dbReference>
<dbReference type="InterPro" id="IPR053521">
    <property type="entry name" value="McjB-like"/>
</dbReference>
<feature type="domain" description="Microcin J25-processing protein McjB C-terminal" evidence="1">
    <location>
        <begin position="123"/>
        <end position="218"/>
    </location>
</feature>
<organism evidence="2 3">
    <name type="scientific">Sphingomonas ursincola</name>
    <dbReference type="NCBI Taxonomy" id="56361"/>
    <lineage>
        <taxon>Bacteria</taxon>
        <taxon>Pseudomonadati</taxon>
        <taxon>Pseudomonadota</taxon>
        <taxon>Alphaproteobacteria</taxon>
        <taxon>Sphingomonadales</taxon>
        <taxon>Sphingomonadaceae</taxon>
        <taxon>Sphingomonas</taxon>
    </lineage>
</organism>
<name>A0A7V8RET6_9SPHN</name>
<sequence>MIFFDATADRYSFLSSEDAELIMPLIAIEQDGPIAGLFPPTPTPAPAEALAVAADLEAQGLLVAGLGGKRCQRWLYTQPLKELPRRIGPRSDLLACRDVLRLLWCATAAKAMLKALTLDAIIARVGRWKREAPPCADWPRFVDQLELYKRIRPLIYRKGGNCLFDTLCMILFFKDHLSEISWRFGVRLRPFRAHAWLERDNALLDDEAATVHDYEVIMEV</sequence>
<dbReference type="Pfam" id="PF13471">
    <property type="entry name" value="Transglut_core3"/>
    <property type="match status" value="1"/>
</dbReference>
<dbReference type="EMBL" id="VDES01000002">
    <property type="protein sequence ID" value="MBA1375092.1"/>
    <property type="molecule type" value="Genomic_DNA"/>
</dbReference>
<protein>
    <submittedName>
        <fullName evidence="2">Lasso peptide biosynthesis B2 protein</fullName>
    </submittedName>
</protein>
<dbReference type="InterPro" id="IPR032708">
    <property type="entry name" value="McjB_C"/>
</dbReference>
<keyword evidence="3" id="KW-1185">Reference proteome</keyword>
<dbReference type="RefSeq" id="WP_181267677.1">
    <property type="nucleotide sequence ID" value="NZ_BAAAGB010000001.1"/>
</dbReference>
<dbReference type="AlphaFoldDB" id="A0A7V8RET6"/>
<gene>
    <name evidence="2" type="ORF">FG486_12150</name>
</gene>
<reference evidence="2 3" key="1">
    <citation type="journal article" date="1994" name="Int. J. Syst. Bacteriol.">
        <title>Phylogenetic positions of novel aerobic, bacteriochlorophyll a-containing bacteria and description of Roseococcus thiosulfatophilus gen. nov., sp. nov., Erythromicrobium ramosum gen. nov., sp. nov., and Erythrobacter litoralis sp. nov.</title>
        <authorList>
            <person name="Yurkov V."/>
            <person name="Stackebrandt E."/>
            <person name="Holmes A."/>
            <person name="Fuerst J.A."/>
            <person name="Hugenholtz P."/>
            <person name="Golecki J."/>
            <person name="Gad'on N."/>
            <person name="Gorlenko V.M."/>
            <person name="Kompantseva E.I."/>
            <person name="Drews G."/>
        </authorList>
    </citation>
    <scope>NUCLEOTIDE SEQUENCE [LARGE SCALE GENOMIC DNA]</scope>
    <source>
        <strain evidence="2 3">KR-99</strain>
    </source>
</reference>
<proteinExistence type="predicted"/>
<evidence type="ECO:0000313" key="2">
    <source>
        <dbReference type="EMBL" id="MBA1375092.1"/>
    </source>
</evidence>
<evidence type="ECO:0000259" key="1">
    <source>
        <dbReference type="Pfam" id="PF13471"/>
    </source>
</evidence>
<accession>A0A7V8RET6</accession>
<dbReference type="NCBIfam" id="NF033537">
    <property type="entry name" value="lasso_biosyn_B2"/>
    <property type="match status" value="1"/>
</dbReference>
<evidence type="ECO:0000313" key="3">
    <source>
        <dbReference type="Proteomes" id="UP000589292"/>
    </source>
</evidence>
<comment type="caution">
    <text evidence="2">The sequence shown here is derived from an EMBL/GenBank/DDBJ whole genome shotgun (WGS) entry which is preliminary data.</text>
</comment>